<dbReference type="PANTHER" id="PTHR30213:SF1">
    <property type="entry name" value="INNER MEMBRANE PROTEIN YHJD"/>
    <property type="match status" value="1"/>
</dbReference>
<evidence type="ECO:0000256" key="1">
    <source>
        <dbReference type="ARBA" id="ARBA00004651"/>
    </source>
</evidence>
<dbReference type="EMBL" id="JAQQFN010000022">
    <property type="protein sequence ID" value="MFL9886532.1"/>
    <property type="molecule type" value="Genomic_DNA"/>
</dbReference>
<feature type="transmembrane region" description="Helical" evidence="7">
    <location>
        <begin position="221"/>
        <end position="238"/>
    </location>
</feature>
<protein>
    <submittedName>
        <fullName evidence="8">YihY/virulence factor BrkB family protein</fullName>
    </submittedName>
</protein>
<sequence>MDIDTLSAENLQSVARKQANWAIGAFKQFAEDRCAAMAASIAFYAAFSLAPTLVMVIAVAGWFFGAEAARGELFNHIHGLLGDQAAAGVQTIVENAHHSGSAGGIAAIISFTMLAIGASATFSSLNSALNLVWPYTGPRSSSVIALVRVRLISFGLVLGVAFLLIVSLVLDTVITFIGKWLWGNSPYVVIGNLLQLGVGLLVLAFAFAGLLKFLPDAKVRWLDAFVGGVVAAVLFSAGKKLFALYIAHAGMASSFGAAGSLAVLLMWLYFSAAVLLLGAEFSAARGRMHDPRGGWGMQDESPPGSRAKLASVLAASTVSADAVPHAKSREVHAVAAASASTPGHATPASASPRMRTRNPTSVRAAAVKIGRSVVLAEAQATRVAAVTLTSAGRTAVAADRYVRRYPWTSVLLAAAAGLAAASLARRTGDENATADED</sequence>
<dbReference type="Pfam" id="PF03631">
    <property type="entry name" value="Virul_fac_BrkB"/>
    <property type="match status" value="1"/>
</dbReference>
<evidence type="ECO:0000256" key="6">
    <source>
        <dbReference type="SAM" id="MobiDB-lite"/>
    </source>
</evidence>
<dbReference type="NCBIfam" id="TIGR00765">
    <property type="entry name" value="yihY_not_rbn"/>
    <property type="match status" value="1"/>
</dbReference>
<evidence type="ECO:0000313" key="8">
    <source>
        <dbReference type="EMBL" id="MFL9886532.1"/>
    </source>
</evidence>
<feature type="transmembrane region" description="Helical" evidence="7">
    <location>
        <begin position="154"/>
        <end position="181"/>
    </location>
</feature>
<comment type="caution">
    <text evidence="8">The sequence shown here is derived from an EMBL/GenBank/DDBJ whole genome shotgun (WGS) entry which is preliminary data.</text>
</comment>
<keyword evidence="9" id="KW-1185">Reference proteome</keyword>
<feature type="transmembrane region" description="Helical" evidence="7">
    <location>
        <begin position="41"/>
        <end position="64"/>
    </location>
</feature>
<evidence type="ECO:0000256" key="5">
    <source>
        <dbReference type="ARBA" id="ARBA00023136"/>
    </source>
</evidence>
<gene>
    <name evidence="8" type="ORF">PQR66_26055</name>
</gene>
<accession>A0ABW8ZUG9</accession>
<dbReference type="Proteomes" id="UP001629249">
    <property type="component" value="Unassembled WGS sequence"/>
</dbReference>
<dbReference type="RefSeq" id="WP_408330329.1">
    <property type="nucleotide sequence ID" value="NZ_JAQQFH010000014.1"/>
</dbReference>
<feature type="transmembrane region" description="Helical" evidence="7">
    <location>
        <begin position="258"/>
        <end position="279"/>
    </location>
</feature>
<evidence type="ECO:0000256" key="4">
    <source>
        <dbReference type="ARBA" id="ARBA00022989"/>
    </source>
</evidence>
<keyword evidence="3 7" id="KW-0812">Transmembrane</keyword>
<comment type="subcellular location">
    <subcellularLocation>
        <location evidence="1">Cell membrane</location>
        <topology evidence="1">Multi-pass membrane protein</topology>
    </subcellularLocation>
</comment>
<keyword evidence="4 7" id="KW-1133">Transmembrane helix</keyword>
<evidence type="ECO:0000256" key="2">
    <source>
        <dbReference type="ARBA" id="ARBA00022475"/>
    </source>
</evidence>
<dbReference type="InterPro" id="IPR017039">
    <property type="entry name" value="Virul_fac_BrkB"/>
</dbReference>
<feature type="transmembrane region" description="Helical" evidence="7">
    <location>
        <begin position="105"/>
        <end position="133"/>
    </location>
</feature>
<dbReference type="PANTHER" id="PTHR30213">
    <property type="entry name" value="INNER MEMBRANE PROTEIN YHJD"/>
    <property type="match status" value="1"/>
</dbReference>
<proteinExistence type="predicted"/>
<reference evidence="8 9" key="1">
    <citation type="journal article" date="2024" name="Chem. Sci.">
        <title>Discovery of megapolipeptins by genome mining of a Burkholderiales bacteria collection.</title>
        <authorList>
            <person name="Paulo B.S."/>
            <person name="Recchia M.J.J."/>
            <person name="Lee S."/>
            <person name="Fergusson C.H."/>
            <person name="Romanowski S.B."/>
            <person name="Hernandez A."/>
            <person name="Krull N."/>
            <person name="Liu D.Y."/>
            <person name="Cavanagh H."/>
            <person name="Bos A."/>
            <person name="Gray C.A."/>
            <person name="Murphy B.T."/>
            <person name="Linington R.G."/>
            <person name="Eustaquio A.S."/>
        </authorList>
    </citation>
    <scope>NUCLEOTIDE SEQUENCE [LARGE SCALE GENOMIC DNA]</scope>
    <source>
        <strain evidence="8 9">RL16-012-BIC-B</strain>
    </source>
</reference>
<feature type="transmembrane region" description="Helical" evidence="7">
    <location>
        <begin position="193"/>
        <end position="214"/>
    </location>
</feature>
<name>A0ABW8ZUG9_9BURK</name>
<keyword evidence="5 7" id="KW-0472">Membrane</keyword>
<organism evidence="8 9">
    <name type="scientific">Paraburkholderia agricolaris</name>
    <dbReference type="NCBI Taxonomy" id="2152888"/>
    <lineage>
        <taxon>Bacteria</taxon>
        <taxon>Pseudomonadati</taxon>
        <taxon>Pseudomonadota</taxon>
        <taxon>Betaproteobacteria</taxon>
        <taxon>Burkholderiales</taxon>
        <taxon>Burkholderiaceae</taxon>
        <taxon>Paraburkholderia</taxon>
    </lineage>
</organism>
<evidence type="ECO:0000313" key="9">
    <source>
        <dbReference type="Proteomes" id="UP001629249"/>
    </source>
</evidence>
<feature type="region of interest" description="Disordered" evidence="6">
    <location>
        <begin position="333"/>
        <end position="358"/>
    </location>
</feature>
<evidence type="ECO:0000256" key="7">
    <source>
        <dbReference type="SAM" id="Phobius"/>
    </source>
</evidence>
<keyword evidence="2" id="KW-1003">Cell membrane</keyword>
<evidence type="ECO:0000256" key="3">
    <source>
        <dbReference type="ARBA" id="ARBA00022692"/>
    </source>
</evidence>